<reference evidence="1" key="1">
    <citation type="journal article" date="2015" name="Nature">
        <title>Complex archaea that bridge the gap between prokaryotes and eukaryotes.</title>
        <authorList>
            <person name="Spang A."/>
            <person name="Saw J.H."/>
            <person name="Jorgensen S.L."/>
            <person name="Zaremba-Niedzwiedzka K."/>
            <person name="Martijn J."/>
            <person name="Lind A.E."/>
            <person name="van Eijk R."/>
            <person name="Schleper C."/>
            <person name="Guy L."/>
            <person name="Ettema T.J."/>
        </authorList>
    </citation>
    <scope>NUCLEOTIDE SEQUENCE</scope>
</reference>
<gene>
    <name evidence="1" type="ORF">LCGC14_1614290</name>
</gene>
<accession>A0A0F9I7F3</accession>
<name>A0A0F9I7F3_9ZZZZ</name>
<dbReference type="EMBL" id="LAZR01013106">
    <property type="protein sequence ID" value="KKM23531.1"/>
    <property type="molecule type" value="Genomic_DNA"/>
</dbReference>
<comment type="caution">
    <text evidence="1">The sequence shown here is derived from an EMBL/GenBank/DDBJ whole genome shotgun (WGS) entry which is preliminary data.</text>
</comment>
<evidence type="ECO:0000313" key="1">
    <source>
        <dbReference type="EMBL" id="KKM23531.1"/>
    </source>
</evidence>
<sequence length="226" mass="24074">MAGEIFHITHEPGDLSEYTSTVTGGGDLSVTGGAALVGSFGLSVLIDDTGDIYGQVDFTQLTSTAYGLRIYIDPNVLTMAGSDAFDVALVLRSVSDRARIRLRFSGGNYTVSWRVIDDSLGTQATAFYTITDDVHYIEGRVEYASSAVANDAQITLLIDGVQKEQKTGLDIYDVSKPDNVRFGAPGGLDAGTSGTLYLDDFVLRDDATEIGAAPSGISPWYAYAQQ</sequence>
<dbReference type="AlphaFoldDB" id="A0A0F9I7F3"/>
<organism evidence="1">
    <name type="scientific">marine sediment metagenome</name>
    <dbReference type="NCBI Taxonomy" id="412755"/>
    <lineage>
        <taxon>unclassified sequences</taxon>
        <taxon>metagenomes</taxon>
        <taxon>ecological metagenomes</taxon>
    </lineage>
</organism>
<proteinExistence type="predicted"/>
<protein>
    <recommendedName>
        <fullName evidence="2">LamG-like jellyroll fold domain-containing protein</fullName>
    </recommendedName>
</protein>
<evidence type="ECO:0008006" key="2">
    <source>
        <dbReference type="Google" id="ProtNLM"/>
    </source>
</evidence>